<dbReference type="PANTHER" id="PTHR43537:SF5">
    <property type="entry name" value="UXU OPERON TRANSCRIPTIONAL REGULATOR"/>
    <property type="match status" value="1"/>
</dbReference>
<feature type="domain" description="HTH gntR-type" evidence="4">
    <location>
        <begin position="7"/>
        <end position="73"/>
    </location>
</feature>
<dbReference type="EMBL" id="JAROCA020000003">
    <property type="protein sequence ID" value="MDY0407157.1"/>
    <property type="molecule type" value="Genomic_DNA"/>
</dbReference>
<dbReference type="InterPro" id="IPR000524">
    <property type="entry name" value="Tscrpt_reg_HTH_GntR"/>
</dbReference>
<dbReference type="InterPro" id="IPR011711">
    <property type="entry name" value="GntR_C"/>
</dbReference>
<accession>A0ABU5CMU8</accession>
<evidence type="ECO:0000256" key="2">
    <source>
        <dbReference type="ARBA" id="ARBA00023125"/>
    </source>
</evidence>
<comment type="caution">
    <text evidence="5">The sequence shown here is derived from an EMBL/GenBank/DDBJ whole genome shotgun (WGS) entry which is preliminary data.</text>
</comment>
<dbReference type="SUPFAM" id="SSF46785">
    <property type="entry name" value="Winged helix' DNA-binding domain"/>
    <property type="match status" value="1"/>
</dbReference>
<evidence type="ECO:0000313" key="6">
    <source>
        <dbReference type="Proteomes" id="UP001228376"/>
    </source>
</evidence>
<dbReference type="PANTHER" id="PTHR43537">
    <property type="entry name" value="TRANSCRIPTIONAL REGULATOR, GNTR FAMILY"/>
    <property type="match status" value="1"/>
</dbReference>
<dbReference type="InterPro" id="IPR036390">
    <property type="entry name" value="WH_DNA-bd_sf"/>
</dbReference>
<evidence type="ECO:0000259" key="4">
    <source>
        <dbReference type="PROSITE" id="PS50949"/>
    </source>
</evidence>
<dbReference type="InterPro" id="IPR008920">
    <property type="entry name" value="TF_FadR/GntR_C"/>
</dbReference>
<organism evidence="5 6">
    <name type="scientific">Tigheibacillus jepli</name>
    <dbReference type="NCBI Taxonomy" id="3035914"/>
    <lineage>
        <taxon>Bacteria</taxon>
        <taxon>Bacillati</taxon>
        <taxon>Bacillota</taxon>
        <taxon>Bacilli</taxon>
        <taxon>Bacillales</taxon>
        <taxon>Bacillaceae</taxon>
        <taxon>Tigheibacillus</taxon>
    </lineage>
</organism>
<dbReference type="SMART" id="SM00345">
    <property type="entry name" value="HTH_GNTR"/>
    <property type="match status" value="1"/>
</dbReference>
<sequence>MAIAKKQSIKVQIYNHLKDAILSRQLPPGKQLVENDISETLKVSRTPVRAAIDLLANEGLDIKPNKGAFVTSPTRNEILQAYDLRKKLEIMAADIAIEHLSNGDFIVMEDCIRIEKEALFTKDMPSYLKANHDFHMVYTNKCGNQFLIRFIEKLINQTSIYLILFDIVFDKETSAVPYGYKEHREIMWMFKQRKRDELVSCLENHFDNAVKSLRTQNEYKDLKGIFR</sequence>
<reference evidence="5 6" key="1">
    <citation type="submission" date="2023-10" db="EMBL/GenBank/DDBJ databases">
        <title>179-bfca-hs.</title>
        <authorList>
            <person name="Miliotis G."/>
            <person name="Sengupta P."/>
            <person name="Hameed A."/>
            <person name="Chuvochina M."/>
            <person name="Mcdonagh F."/>
            <person name="Simpson A.C."/>
            <person name="Singh N.K."/>
            <person name="Rekha P.D."/>
            <person name="Raman K."/>
            <person name="Hugenholtz P."/>
            <person name="Venkateswaran K."/>
        </authorList>
    </citation>
    <scope>NUCLEOTIDE SEQUENCE [LARGE SCALE GENOMIC DNA]</scope>
    <source>
        <strain evidence="5 6">179-BFC-A-HS</strain>
    </source>
</reference>
<dbReference type="InterPro" id="IPR036388">
    <property type="entry name" value="WH-like_DNA-bd_sf"/>
</dbReference>
<dbReference type="Pfam" id="PF07729">
    <property type="entry name" value="FCD"/>
    <property type="match status" value="1"/>
</dbReference>
<proteinExistence type="predicted"/>
<name>A0ABU5CMU8_9BACI</name>
<keyword evidence="1" id="KW-0805">Transcription regulation</keyword>
<keyword evidence="2" id="KW-0238">DNA-binding</keyword>
<dbReference type="Gene3D" id="1.10.10.10">
    <property type="entry name" value="Winged helix-like DNA-binding domain superfamily/Winged helix DNA-binding domain"/>
    <property type="match status" value="1"/>
</dbReference>
<keyword evidence="3" id="KW-0804">Transcription</keyword>
<dbReference type="SMART" id="SM00895">
    <property type="entry name" value="FCD"/>
    <property type="match status" value="1"/>
</dbReference>
<dbReference type="CDD" id="cd07377">
    <property type="entry name" value="WHTH_GntR"/>
    <property type="match status" value="1"/>
</dbReference>
<keyword evidence="6" id="KW-1185">Reference proteome</keyword>
<dbReference type="Pfam" id="PF00392">
    <property type="entry name" value="GntR"/>
    <property type="match status" value="1"/>
</dbReference>
<dbReference type="RefSeq" id="WP_320385172.1">
    <property type="nucleotide sequence ID" value="NZ_JAROCA020000003.1"/>
</dbReference>
<gene>
    <name evidence="5" type="ORF">P5G51_019115</name>
</gene>
<dbReference type="SUPFAM" id="SSF48008">
    <property type="entry name" value="GntR ligand-binding domain-like"/>
    <property type="match status" value="1"/>
</dbReference>
<evidence type="ECO:0000256" key="3">
    <source>
        <dbReference type="ARBA" id="ARBA00023163"/>
    </source>
</evidence>
<dbReference type="PROSITE" id="PS50949">
    <property type="entry name" value="HTH_GNTR"/>
    <property type="match status" value="1"/>
</dbReference>
<protein>
    <submittedName>
        <fullName evidence="5">GntR family transcriptional regulator</fullName>
    </submittedName>
</protein>
<dbReference type="Proteomes" id="UP001228376">
    <property type="component" value="Unassembled WGS sequence"/>
</dbReference>
<evidence type="ECO:0000313" key="5">
    <source>
        <dbReference type="EMBL" id="MDY0407157.1"/>
    </source>
</evidence>
<evidence type="ECO:0000256" key="1">
    <source>
        <dbReference type="ARBA" id="ARBA00023015"/>
    </source>
</evidence>
<dbReference type="Gene3D" id="1.20.120.530">
    <property type="entry name" value="GntR ligand-binding domain-like"/>
    <property type="match status" value="1"/>
</dbReference>